<comment type="caution">
    <text evidence="5">The sequence shown here is derived from an EMBL/GenBank/DDBJ whole genome shotgun (WGS) entry which is preliminary data.</text>
</comment>
<proteinExistence type="inferred from homology"/>
<comment type="function">
    <text evidence="3">Eukaryotic CPN10 homolog which is essential for mitochondrial protein biogenesis, together with CPN60. Binds to CPN60 in the presence of Mg-ATP and suppresses the ATPase activity of the latter.</text>
</comment>
<dbReference type="InterPro" id="IPR020818">
    <property type="entry name" value="Chaperonin_GroES"/>
</dbReference>
<evidence type="ECO:0000256" key="3">
    <source>
        <dbReference type="ARBA" id="ARBA00056825"/>
    </source>
</evidence>
<dbReference type="GO" id="GO:0005524">
    <property type="term" value="F:ATP binding"/>
    <property type="evidence" value="ECO:0007669"/>
    <property type="project" value="InterPro"/>
</dbReference>
<dbReference type="SMART" id="SM00883">
    <property type="entry name" value="Cpn10"/>
    <property type="match status" value="1"/>
</dbReference>
<accession>A0AAD5X4U8</accession>
<dbReference type="GO" id="GO:0044183">
    <property type="term" value="F:protein folding chaperone"/>
    <property type="evidence" value="ECO:0007669"/>
    <property type="project" value="InterPro"/>
</dbReference>
<dbReference type="GO" id="GO:0051087">
    <property type="term" value="F:protein-folding chaperone binding"/>
    <property type="evidence" value="ECO:0007669"/>
    <property type="project" value="TreeGrafter"/>
</dbReference>
<dbReference type="InterPro" id="IPR037124">
    <property type="entry name" value="Chaperonin_GroES_sf"/>
</dbReference>
<dbReference type="PANTHER" id="PTHR10772">
    <property type="entry name" value="10 KDA HEAT SHOCK PROTEIN"/>
    <property type="match status" value="1"/>
</dbReference>
<comment type="similarity">
    <text evidence="1 4">Belongs to the GroES chaperonin family.</text>
</comment>
<keyword evidence="2 4" id="KW-0143">Chaperone</keyword>
<dbReference type="FunFam" id="2.30.33.40:FF:000002">
    <property type="entry name" value="10 kDa chaperonin, mitochondrial"/>
    <property type="match status" value="1"/>
</dbReference>
<dbReference type="Gene3D" id="2.30.33.40">
    <property type="entry name" value="GroES chaperonin"/>
    <property type="match status" value="1"/>
</dbReference>
<dbReference type="Pfam" id="PF00166">
    <property type="entry name" value="Cpn10"/>
    <property type="match status" value="1"/>
</dbReference>
<evidence type="ECO:0000256" key="2">
    <source>
        <dbReference type="ARBA" id="ARBA00023186"/>
    </source>
</evidence>
<dbReference type="InterPro" id="IPR011032">
    <property type="entry name" value="GroES-like_sf"/>
</dbReference>
<organism evidence="5 6">
    <name type="scientific">Rhizophlyctis rosea</name>
    <dbReference type="NCBI Taxonomy" id="64517"/>
    <lineage>
        <taxon>Eukaryota</taxon>
        <taxon>Fungi</taxon>
        <taxon>Fungi incertae sedis</taxon>
        <taxon>Chytridiomycota</taxon>
        <taxon>Chytridiomycota incertae sedis</taxon>
        <taxon>Chytridiomycetes</taxon>
        <taxon>Rhizophlyctidales</taxon>
        <taxon>Rhizophlyctidaceae</taxon>
        <taxon>Rhizophlyctis</taxon>
    </lineage>
</organism>
<dbReference type="PROSITE" id="PS00681">
    <property type="entry name" value="CHAPERONINS_CPN10"/>
    <property type="match status" value="1"/>
</dbReference>
<dbReference type="EMBL" id="JADGJD010000573">
    <property type="protein sequence ID" value="KAJ3049943.1"/>
    <property type="molecule type" value="Genomic_DNA"/>
</dbReference>
<dbReference type="GO" id="GO:0046872">
    <property type="term" value="F:metal ion binding"/>
    <property type="evidence" value="ECO:0007669"/>
    <property type="project" value="TreeGrafter"/>
</dbReference>
<dbReference type="Proteomes" id="UP001212841">
    <property type="component" value="Unassembled WGS sequence"/>
</dbReference>
<dbReference type="GO" id="GO:0005759">
    <property type="term" value="C:mitochondrial matrix"/>
    <property type="evidence" value="ECO:0007669"/>
    <property type="project" value="TreeGrafter"/>
</dbReference>
<dbReference type="PRINTS" id="PR00297">
    <property type="entry name" value="CHAPERONIN10"/>
</dbReference>
<dbReference type="AlphaFoldDB" id="A0AAD5X4U8"/>
<evidence type="ECO:0000256" key="1">
    <source>
        <dbReference type="ARBA" id="ARBA00006975"/>
    </source>
</evidence>
<reference evidence="5" key="1">
    <citation type="submission" date="2020-05" db="EMBL/GenBank/DDBJ databases">
        <title>Phylogenomic resolution of chytrid fungi.</title>
        <authorList>
            <person name="Stajich J.E."/>
            <person name="Amses K."/>
            <person name="Simmons R."/>
            <person name="Seto K."/>
            <person name="Myers J."/>
            <person name="Bonds A."/>
            <person name="Quandt C.A."/>
            <person name="Barry K."/>
            <person name="Liu P."/>
            <person name="Grigoriev I."/>
            <person name="Longcore J.E."/>
            <person name="James T.Y."/>
        </authorList>
    </citation>
    <scope>NUCLEOTIDE SEQUENCE</scope>
    <source>
        <strain evidence="5">JEL0318</strain>
    </source>
</reference>
<dbReference type="GO" id="GO:0051082">
    <property type="term" value="F:unfolded protein binding"/>
    <property type="evidence" value="ECO:0007669"/>
    <property type="project" value="TreeGrafter"/>
</dbReference>
<sequence>MSSSVSKRIIPLLDRVLVQRVKAAERTKSGLFIPEKAQENQNEGIVVAVGPGARGKDGQVQPVSVKEGERVLLPQYGGSTVKLDGNEYLLLKDEELLAKFL</sequence>
<evidence type="ECO:0000256" key="4">
    <source>
        <dbReference type="RuleBase" id="RU003479"/>
    </source>
</evidence>
<evidence type="ECO:0000313" key="5">
    <source>
        <dbReference type="EMBL" id="KAJ3049943.1"/>
    </source>
</evidence>
<protein>
    <submittedName>
        <fullName evidence="5">10 kDa chaperonin</fullName>
    </submittedName>
</protein>
<dbReference type="CDD" id="cd00320">
    <property type="entry name" value="cpn10"/>
    <property type="match status" value="1"/>
</dbReference>
<dbReference type="SUPFAM" id="SSF50129">
    <property type="entry name" value="GroES-like"/>
    <property type="match status" value="1"/>
</dbReference>
<dbReference type="InterPro" id="IPR018369">
    <property type="entry name" value="Chaprnonin_Cpn10_CS"/>
</dbReference>
<evidence type="ECO:0000313" key="6">
    <source>
        <dbReference type="Proteomes" id="UP001212841"/>
    </source>
</evidence>
<keyword evidence="6" id="KW-1185">Reference proteome</keyword>
<dbReference type="PANTHER" id="PTHR10772:SF0">
    <property type="entry name" value="10 KDA HEAT SHOCK PROTEIN, MITOCHONDRIAL"/>
    <property type="match status" value="1"/>
</dbReference>
<dbReference type="HAMAP" id="MF_00580">
    <property type="entry name" value="CH10"/>
    <property type="match status" value="1"/>
</dbReference>
<gene>
    <name evidence="5" type="primary">CPN10</name>
    <name evidence="5" type="ORF">HK097_009068</name>
</gene>
<name>A0AAD5X4U8_9FUNG</name>